<feature type="compositionally biased region" description="Basic and acidic residues" evidence="1">
    <location>
        <begin position="869"/>
        <end position="880"/>
    </location>
</feature>
<feature type="region of interest" description="Disordered" evidence="1">
    <location>
        <begin position="391"/>
        <end position="432"/>
    </location>
</feature>
<proteinExistence type="predicted"/>
<feature type="compositionally biased region" description="Low complexity" evidence="1">
    <location>
        <begin position="73"/>
        <end position="98"/>
    </location>
</feature>
<feature type="compositionally biased region" description="Low complexity" evidence="1">
    <location>
        <begin position="823"/>
        <end position="845"/>
    </location>
</feature>
<evidence type="ECO:0000313" key="2">
    <source>
        <dbReference type="EMBL" id="CEH11687.1"/>
    </source>
</evidence>
<feature type="compositionally biased region" description="Pro residues" evidence="1">
    <location>
        <begin position="263"/>
        <end position="274"/>
    </location>
</feature>
<dbReference type="STRING" id="401625.A0A0P1B849"/>
<feature type="region of interest" description="Disordered" evidence="1">
    <location>
        <begin position="767"/>
        <end position="904"/>
    </location>
</feature>
<reference evidence="2 3" key="1">
    <citation type="submission" date="2014-09" db="EMBL/GenBank/DDBJ databases">
        <authorList>
            <person name="Magalhaes I.L.F."/>
            <person name="Oliveira U."/>
            <person name="Santos F.R."/>
            <person name="Vidigal T.H.D.A."/>
            <person name="Brescovit A.D."/>
            <person name="Santos A.J."/>
        </authorList>
    </citation>
    <scope>NUCLEOTIDE SEQUENCE [LARGE SCALE GENOMIC DNA]</scope>
</reference>
<name>A0A0P1B849_9BASI</name>
<organism evidence="2 3">
    <name type="scientific">Ceraceosorus bombacis</name>
    <dbReference type="NCBI Taxonomy" id="401625"/>
    <lineage>
        <taxon>Eukaryota</taxon>
        <taxon>Fungi</taxon>
        <taxon>Dikarya</taxon>
        <taxon>Basidiomycota</taxon>
        <taxon>Ustilaginomycotina</taxon>
        <taxon>Exobasidiomycetes</taxon>
        <taxon>Ceraceosorales</taxon>
        <taxon>Ceraceosoraceae</taxon>
        <taxon>Ceraceosorus</taxon>
    </lineage>
</organism>
<sequence length="904" mass="92613">MQSGSPFQQSAVPPSSGAASGGGSGSPASSSAPPPPLAPSSGQQNQGSSSRKRKPSSTQTSQLRAQEAQMYEQARAQHMLAAQQAQAQAQAQAAMGHPAHMHGHPLHQQYPGQFGGAPNTPQQQQHGYAGSATAGHSGFPMQQGGHDHHGQYSQQQTGHPAQQQQQQQKYGGQGAMLGSQSPAQHPHPHPHLTQHPHAQVGQSPRMNGPHAHHSHPPPTAAPQGGAPGPYGPRGSLAAGQGVHPHPHHAQQPHMHPAHGQPHPVQPRNPYPQPKVPSEMAVGLALEDEHSDFLLDELDRVSARDLAMARYTRNHSLLGAIFDARRIEDLRPSPSPYAVHSIAELQAKLEKEAATIAPLEAAHQARVQEFKTAIDAKTIAASLGAEAEVKRHKQRAASRADMDVSEEADEMQVDPDQPSQEEAEEPRWARITRESRHIHSNYVRAPTPEEIKKLLPAPAPKEDLTPRAPTVQEASAVAAAAAPAQSQAQIRANQGQVLAPEPYGKDASLDAAPQDVKMTDETVQSAAGAAQAPGTESAPASAAAPALVQIQDAVSTKERNEEAQDDGDGDGDADADADAEDEGDAGVLDTAGAEQASGESAPIGLPPAPSTEAPPAVAALSVDASAQESEPTDLLSTVAAVPVALANEPVAGKNDASIEASSTSASLEVPAPPPAADQATRAPSASLSQVDASATKSIADIDTSLPEQRQSLASDTIVPLASTVDEHAVAASEIIAPASSLTSLPDTSAAASSVLSSEIDHSMVPNAGLLAPTEDAPQNAPGDQTVQAMSTSSPGTLQAGASSSPSNDSNAQRSVHGASAQPIAGAEGAEGEAATTLSASGLASAEEGVRGGAGKETTTEAELAQAHAKGVPDPKASREAGEADAPMVPVQAEGEQQNVDGAPTA</sequence>
<feature type="compositionally biased region" description="Acidic residues" evidence="1">
    <location>
        <begin position="402"/>
        <end position="423"/>
    </location>
</feature>
<feature type="compositionally biased region" description="Polar residues" evidence="1">
    <location>
        <begin position="680"/>
        <end position="690"/>
    </location>
</feature>
<accession>A0A0P1B849</accession>
<feature type="region of interest" description="Disordered" evidence="1">
    <location>
        <begin position="1"/>
        <end position="276"/>
    </location>
</feature>
<protein>
    <submittedName>
        <fullName evidence="2">Uncharacterized protein</fullName>
    </submittedName>
</protein>
<feature type="region of interest" description="Disordered" evidence="1">
    <location>
        <begin position="653"/>
        <end position="690"/>
    </location>
</feature>
<feature type="compositionally biased region" description="Polar residues" evidence="1">
    <location>
        <begin position="780"/>
        <end position="812"/>
    </location>
</feature>
<keyword evidence="3" id="KW-1185">Reference proteome</keyword>
<feature type="compositionally biased region" description="Low complexity" evidence="1">
    <location>
        <begin position="536"/>
        <end position="545"/>
    </location>
</feature>
<feature type="compositionally biased region" description="Low complexity" evidence="1">
    <location>
        <begin position="232"/>
        <end position="243"/>
    </location>
</feature>
<feature type="compositionally biased region" description="Acidic residues" evidence="1">
    <location>
        <begin position="562"/>
        <end position="583"/>
    </location>
</feature>
<dbReference type="Proteomes" id="UP000054845">
    <property type="component" value="Unassembled WGS sequence"/>
</dbReference>
<feature type="compositionally biased region" description="Low complexity" evidence="1">
    <location>
        <begin position="39"/>
        <end position="49"/>
    </location>
</feature>
<dbReference type="OrthoDB" id="5321006at2759"/>
<evidence type="ECO:0000256" key="1">
    <source>
        <dbReference type="SAM" id="MobiDB-lite"/>
    </source>
</evidence>
<dbReference type="AlphaFoldDB" id="A0A0P1B849"/>
<evidence type="ECO:0000313" key="3">
    <source>
        <dbReference type="Proteomes" id="UP000054845"/>
    </source>
</evidence>
<feature type="compositionally biased region" description="Low complexity" evidence="1">
    <location>
        <begin position="251"/>
        <end position="262"/>
    </location>
</feature>
<feature type="region of interest" description="Disordered" evidence="1">
    <location>
        <begin position="488"/>
        <end position="633"/>
    </location>
</feature>
<dbReference type="EMBL" id="CCYA01000065">
    <property type="protein sequence ID" value="CEH11687.1"/>
    <property type="molecule type" value="Genomic_DNA"/>
</dbReference>
<feature type="compositionally biased region" description="Low complexity" evidence="1">
    <location>
        <begin position="154"/>
        <end position="170"/>
    </location>
</feature>